<dbReference type="EMBL" id="RBXR01000001">
    <property type="protein sequence ID" value="RKT71971.1"/>
    <property type="molecule type" value="Genomic_DNA"/>
</dbReference>
<evidence type="ECO:0000313" key="3">
    <source>
        <dbReference type="Proteomes" id="UP000272729"/>
    </source>
</evidence>
<sequence length="148" mass="15759">MSAADRPAVPRQVRMSFWMFVASAALFALGAVYALTQRDQFVEAVRATPQAKDLAPDAIEAAATASWLFAVLLNLVLAGLLVLFAYQARAGKGWGRVGLIVLTAIVLLIVLFGPSLLGLVAGLISVVGVVLLYVPDSKVYFDAVKRAR</sequence>
<name>A0A495XBU4_9PSEU</name>
<protein>
    <submittedName>
        <fullName evidence="2">Uncharacterized protein</fullName>
    </submittedName>
</protein>
<reference evidence="2 3" key="1">
    <citation type="submission" date="2018-10" db="EMBL/GenBank/DDBJ databases">
        <title>Sequencing the genomes of 1000 actinobacteria strains.</title>
        <authorList>
            <person name="Klenk H.-P."/>
        </authorList>
    </citation>
    <scope>NUCLEOTIDE SEQUENCE [LARGE SCALE GENOMIC DNA]</scope>
    <source>
        <strain evidence="2 3">DSM 43911</strain>
    </source>
</reference>
<feature type="transmembrane region" description="Helical" evidence="1">
    <location>
        <begin position="116"/>
        <end position="134"/>
    </location>
</feature>
<gene>
    <name evidence="2" type="ORF">DFJ66_5273</name>
</gene>
<dbReference type="Proteomes" id="UP000272729">
    <property type="component" value="Unassembled WGS sequence"/>
</dbReference>
<proteinExistence type="predicted"/>
<evidence type="ECO:0000256" key="1">
    <source>
        <dbReference type="SAM" id="Phobius"/>
    </source>
</evidence>
<organism evidence="2 3">
    <name type="scientific">Saccharothrix variisporea</name>
    <dbReference type="NCBI Taxonomy" id="543527"/>
    <lineage>
        <taxon>Bacteria</taxon>
        <taxon>Bacillati</taxon>
        <taxon>Actinomycetota</taxon>
        <taxon>Actinomycetes</taxon>
        <taxon>Pseudonocardiales</taxon>
        <taxon>Pseudonocardiaceae</taxon>
        <taxon>Saccharothrix</taxon>
    </lineage>
</organism>
<keyword evidence="1" id="KW-1133">Transmembrane helix</keyword>
<keyword evidence="3" id="KW-1185">Reference proteome</keyword>
<evidence type="ECO:0000313" key="2">
    <source>
        <dbReference type="EMBL" id="RKT71971.1"/>
    </source>
</evidence>
<dbReference type="AlphaFoldDB" id="A0A495XBU4"/>
<accession>A0A495XBU4</accession>
<comment type="caution">
    <text evidence="2">The sequence shown here is derived from an EMBL/GenBank/DDBJ whole genome shotgun (WGS) entry which is preliminary data.</text>
</comment>
<feature type="transmembrane region" description="Helical" evidence="1">
    <location>
        <begin position="58"/>
        <end position="86"/>
    </location>
</feature>
<keyword evidence="1" id="KW-0812">Transmembrane</keyword>
<keyword evidence="1" id="KW-0472">Membrane</keyword>
<feature type="transmembrane region" description="Helical" evidence="1">
    <location>
        <begin position="93"/>
        <end position="110"/>
    </location>
</feature>